<proteinExistence type="predicted"/>
<evidence type="ECO:0000313" key="2">
    <source>
        <dbReference type="EMBL" id="CAD7601432.1"/>
    </source>
</evidence>
<organism evidence="2">
    <name type="scientific">Timema genevievae</name>
    <name type="common">Walking stick</name>
    <dbReference type="NCBI Taxonomy" id="629358"/>
    <lineage>
        <taxon>Eukaryota</taxon>
        <taxon>Metazoa</taxon>
        <taxon>Ecdysozoa</taxon>
        <taxon>Arthropoda</taxon>
        <taxon>Hexapoda</taxon>
        <taxon>Insecta</taxon>
        <taxon>Pterygota</taxon>
        <taxon>Neoptera</taxon>
        <taxon>Polyneoptera</taxon>
        <taxon>Phasmatodea</taxon>
        <taxon>Timematodea</taxon>
        <taxon>Timematoidea</taxon>
        <taxon>Timematidae</taxon>
        <taxon>Timema</taxon>
    </lineage>
</organism>
<protein>
    <submittedName>
        <fullName evidence="2">Uncharacterized protein</fullName>
    </submittedName>
</protein>
<dbReference type="EMBL" id="OE842802">
    <property type="protein sequence ID" value="CAD7601432.1"/>
    <property type="molecule type" value="Genomic_DNA"/>
</dbReference>
<dbReference type="AlphaFoldDB" id="A0A7R9PNP3"/>
<feature type="region of interest" description="Disordered" evidence="1">
    <location>
        <begin position="46"/>
        <end position="65"/>
    </location>
</feature>
<sequence length="333" mass="37649">MSNELPRWTGQEGELCWAVETRKEKTREHVMVVYFTKLVVEQRGAGQPLGSSGGLGSLPSGHEEREGDAWLPTLAPEGLNREGLERACTKREERFLQHQEQIQLIRLEQEQVILERERYIANVSGIPQNKPNWLGDIDVNSDINQPSTSNQASNSATRTSQRTLESFNTRVAAVSHIIPRSDKSEANVEELKMPKGAHINRSTFSGAEYPDRLHCTRLNSLITLPIMRLRSNRWSGPLRLLGMIHDVMTLLLHSPRLEGIWAPCGTGLLTCARDYSTELCRFLQMTYCPFFQHSQYHIRVIGFGSDIRQSGFGEMGVSSAFQSCKTKQVDRQL</sequence>
<reference evidence="2" key="1">
    <citation type="submission" date="2020-11" db="EMBL/GenBank/DDBJ databases">
        <authorList>
            <person name="Tran Van P."/>
        </authorList>
    </citation>
    <scope>NUCLEOTIDE SEQUENCE</scope>
</reference>
<feature type="compositionally biased region" description="Polar residues" evidence="1">
    <location>
        <begin position="141"/>
        <end position="161"/>
    </location>
</feature>
<feature type="region of interest" description="Disordered" evidence="1">
    <location>
        <begin position="137"/>
        <end position="161"/>
    </location>
</feature>
<gene>
    <name evidence="2" type="ORF">TGEB3V08_LOCUS7954</name>
</gene>
<evidence type="ECO:0000256" key="1">
    <source>
        <dbReference type="SAM" id="MobiDB-lite"/>
    </source>
</evidence>
<name>A0A7R9PNP3_TIMGE</name>
<accession>A0A7R9PNP3</accession>